<comment type="caution">
    <text evidence="2">The sequence shown here is derived from an EMBL/GenBank/DDBJ whole genome shotgun (WGS) entry which is preliminary data.</text>
</comment>
<organism evidence="2 3">
    <name type="scientific">Nocardioides eburneiflavus</name>
    <dbReference type="NCBI Taxonomy" id="2518372"/>
    <lineage>
        <taxon>Bacteria</taxon>
        <taxon>Bacillati</taxon>
        <taxon>Actinomycetota</taxon>
        <taxon>Actinomycetes</taxon>
        <taxon>Propionibacteriales</taxon>
        <taxon>Nocardioidaceae</taxon>
        <taxon>Nocardioides</taxon>
    </lineage>
</organism>
<keyword evidence="1" id="KW-0812">Transmembrane</keyword>
<dbReference type="EMBL" id="SRRO01000001">
    <property type="protein sequence ID" value="TGN65599.1"/>
    <property type="molecule type" value="Genomic_DNA"/>
</dbReference>
<dbReference type="OrthoDB" id="6712920at2"/>
<proteinExistence type="predicted"/>
<keyword evidence="1" id="KW-1133">Transmembrane helix</keyword>
<protein>
    <submittedName>
        <fullName evidence="2">Methionine/alanine import family NSS transporter small subunit</fullName>
    </submittedName>
</protein>
<dbReference type="NCBIfam" id="NF033493">
    <property type="entry name" value="MetS_like_NSS"/>
    <property type="match status" value="1"/>
</dbReference>
<evidence type="ECO:0000256" key="1">
    <source>
        <dbReference type="SAM" id="Phobius"/>
    </source>
</evidence>
<reference evidence="2 3" key="1">
    <citation type="submission" date="2019-04" db="EMBL/GenBank/DDBJ databases">
        <title>Three New Species of Nocardioides, Nocardioides euryhalodurans sp. nov., Nocardioides seonyuensis sp. nov. and Nocardioides eburneoflavus sp. nov. Isolated from Soil.</title>
        <authorList>
            <person name="Roh S.G."/>
            <person name="Lee C."/>
            <person name="Kim M.-K."/>
            <person name="Kim S.B."/>
        </authorList>
    </citation>
    <scope>NUCLEOTIDE SEQUENCE [LARGE SCALE GENOMIC DNA]</scope>
    <source>
        <strain evidence="2 3">MMS17-SY213</strain>
    </source>
</reference>
<accession>A0A4Z1CMR6</accession>
<dbReference type="Pfam" id="PF16951">
    <property type="entry name" value="MaAIMP_sms"/>
    <property type="match status" value="1"/>
</dbReference>
<dbReference type="InterPro" id="IPR031596">
    <property type="entry name" value="MaAIMP_sms"/>
</dbReference>
<sequence length="42" mass="4591">MSAAAVVMMLIAMTVLWGGLAVAIWNINRYRGEEPGSVQRDL</sequence>
<dbReference type="RefSeq" id="WP_135840093.1">
    <property type="nucleotide sequence ID" value="NZ_SRRO01000001.1"/>
</dbReference>
<keyword evidence="1" id="KW-0472">Membrane</keyword>
<dbReference type="Proteomes" id="UP000297496">
    <property type="component" value="Unassembled WGS sequence"/>
</dbReference>
<name>A0A4Z1CMR6_9ACTN</name>
<evidence type="ECO:0000313" key="3">
    <source>
        <dbReference type="Proteomes" id="UP000297496"/>
    </source>
</evidence>
<evidence type="ECO:0000313" key="2">
    <source>
        <dbReference type="EMBL" id="TGN65599.1"/>
    </source>
</evidence>
<dbReference type="AlphaFoldDB" id="A0A4Z1CMR6"/>
<gene>
    <name evidence="2" type="ORF">EXE59_17780</name>
</gene>
<feature type="transmembrane region" description="Helical" evidence="1">
    <location>
        <begin position="6"/>
        <end position="27"/>
    </location>
</feature>
<keyword evidence="3" id="KW-1185">Reference proteome</keyword>